<keyword evidence="1 9" id="KW-0963">Cytoplasm</keyword>
<keyword evidence="9" id="KW-0698">rRNA processing</keyword>
<feature type="active site" description="Proton acceptor" evidence="10">
    <location>
        <position position="396"/>
    </location>
</feature>
<feature type="binding site" evidence="12">
    <location>
        <position position="169"/>
    </location>
    <ligand>
        <name>Zn(2+)</name>
        <dbReference type="ChEBI" id="CHEBI:29105"/>
        <label>1</label>
        <note>catalytic</note>
    </ligand>
</feature>
<dbReference type="EC" id="3.1.-.-" evidence="9"/>
<comment type="subunit">
    <text evidence="9">Homodimer, may be a subunit of the RNA degradosome.</text>
</comment>
<dbReference type="EMBL" id="SGBC01000001">
    <property type="protein sequence ID" value="RZD17137.1"/>
    <property type="molecule type" value="Genomic_DNA"/>
</dbReference>
<keyword evidence="6 12" id="KW-0862">Zinc</keyword>
<dbReference type="PANTHER" id="PTHR43694:SF1">
    <property type="entry name" value="RIBONUCLEASE J"/>
    <property type="match status" value="1"/>
</dbReference>
<dbReference type="HAMAP" id="MF_01491">
    <property type="entry name" value="RNase_J_bact"/>
    <property type="match status" value="1"/>
</dbReference>
<dbReference type="InterPro" id="IPR055132">
    <property type="entry name" value="RNase_J_b_CASP"/>
</dbReference>
<sequence>MTSAANNAVSAVSAVSNLVNGTVNNLKNNSDTKNSLKIIPLGGLGEIGLNMMVYETENDIIIVDCGLMFPEDYMLGIDMVIPDFNYLYSKKEKIRGLLLTHGHEDHIGAIPYLLREFNIPIFGTPFTLGILEEKLKEHDLPTKFYLFTVKTGGTITLGDFSVEFISVAHSIIDGACLAIRTPFGVIIHTGDFKLDQSLEQSQITNINRLAYYGDEGVLALLSDSTNVEKDGFTISEKDIKKTFRNVFRDHKGRIIIALFASNIHRTAQLLELAREFNKKVLMSGRSLITYTRIAKRLGYLDYYEDILIDEEALPYFEPEEMLILTTGTQGEPMSALSRISVGDHKFIKIKNNDLVILSSKFIPGNEKAITKIINNLYKKGAEVLYEKISAIHVSGHASKEELKLMMNITKPQYFIPIHGELRHLYQHKKVAVDMGISSANIFTIENGDVLNFDACNCLTKGNKVYSGRIFVDGKGIGDVETGTLKERAHLSENGMIIIVLVVDSKTANIISGPEITSKGFVFEDYFKSLYKDLNGQVLNIIRLNQEEKGENIDWVKVKDEIRRVMKKYLNKTIDRQPFIFPMIIEI</sequence>
<feature type="binding site" evidence="12">
    <location>
        <position position="101"/>
    </location>
    <ligand>
        <name>Zn(2+)</name>
        <dbReference type="ChEBI" id="CHEBI:29105"/>
        <label>1</label>
        <note>catalytic</note>
    </ligand>
</feature>
<dbReference type="GO" id="GO:0005737">
    <property type="term" value="C:cytoplasm"/>
    <property type="evidence" value="ECO:0007669"/>
    <property type="project" value="UniProtKB-SubCell"/>
</dbReference>
<dbReference type="PIRSF" id="PIRSF004803">
    <property type="entry name" value="RnjA"/>
    <property type="match status" value="1"/>
</dbReference>
<keyword evidence="5 9" id="KW-0378">Hydrolase</keyword>
<feature type="binding site" evidence="12">
    <location>
        <position position="418"/>
    </location>
    <ligand>
        <name>Zn(2+)</name>
        <dbReference type="ChEBI" id="CHEBI:29105"/>
        <label>1</label>
        <note>catalytic</note>
    </ligand>
</feature>
<organism evidence="14 15">
    <name type="scientific">Acididesulfobacter guangdongensis</name>
    <dbReference type="NCBI Taxonomy" id="2597225"/>
    <lineage>
        <taxon>Bacteria</taxon>
        <taxon>Deltaproteobacteria</taxon>
        <taxon>Candidatus Acidulodesulfobacterales</taxon>
        <taxon>Candidatus Acididesulfobacter</taxon>
    </lineage>
</organism>
<comment type="cofactor">
    <cofactor evidence="12">
        <name>Ca(2+)</name>
        <dbReference type="ChEBI" id="CHEBI:29108"/>
    </cofactor>
    <text evidence="12">Binds 1 Ca(2+) cation per subunit. Seen in 1 crystal structure, it is not clear if it is physiologically important.</text>
</comment>
<dbReference type="Pfam" id="PF00753">
    <property type="entry name" value="Lactamase_B"/>
    <property type="match status" value="1"/>
</dbReference>
<evidence type="ECO:0000256" key="5">
    <source>
        <dbReference type="ARBA" id="ARBA00022801"/>
    </source>
</evidence>
<dbReference type="CDD" id="cd07714">
    <property type="entry name" value="RNaseJ_MBL-fold"/>
    <property type="match status" value="1"/>
</dbReference>
<dbReference type="Pfam" id="PF17770">
    <property type="entry name" value="RNase_J_C"/>
    <property type="match status" value="1"/>
</dbReference>
<comment type="cofactor">
    <cofactor evidence="12">
        <name>Zn(2+)</name>
        <dbReference type="ChEBI" id="CHEBI:29105"/>
    </cofactor>
    <text evidence="12">Binds 2 Zn(2+) ions per subunit. It is not clear if Zn(2+) or Mg(2+) is physiologically important.</text>
</comment>
<feature type="binding site" evidence="12">
    <location>
        <position position="103"/>
    </location>
    <ligand>
        <name>Zn(2+)</name>
        <dbReference type="ChEBI" id="CHEBI:29105"/>
        <label>1</label>
        <note>catalytic</note>
    </ligand>
</feature>
<feature type="binding site" evidence="12">
    <location>
        <position position="472"/>
    </location>
    <ligand>
        <name>Ca(2+)</name>
        <dbReference type="ChEBI" id="CHEBI:29108"/>
    </ligand>
</feature>
<evidence type="ECO:0000256" key="12">
    <source>
        <dbReference type="PIRSR" id="PIRSR004803-3"/>
    </source>
</evidence>
<dbReference type="GO" id="GO:0003723">
    <property type="term" value="F:RNA binding"/>
    <property type="evidence" value="ECO:0007669"/>
    <property type="project" value="UniProtKB-UniRule"/>
</dbReference>
<dbReference type="InterPro" id="IPR036866">
    <property type="entry name" value="RibonucZ/Hydroxyglut_hydro"/>
</dbReference>
<evidence type="ECO:0000256" key="3">
    <source>
        <dbReference type="ARBA" id="ARBA00022723"/>
    </source>
</evidence>
<evidence type="ECO:0000256" key="4">
    <source>
        <dbReference type="ARBA" id="ARBA00022759"/>
    </source>
</evidence>
<evidence type="ECO:0000256" key="2">
    <source>
        <dbReference type="ARBA" id="ARBA00022722"/>
    </source>
</evidence>
<dbReference type="GO" id="GO:0004521">
    <property type="term" value="F:RNA endonuclease activity"/>
    <property type="evidence" value="ECO:0007669"/>
    <property type="project" value="UniProtKB-UniRule"/>
</dbReference>
<dbReference type="PROSITE" id="PS01292">
    <property type="entry name" value="UPF0036"/>
    <property type="match status" value="1"/>
</dbReference>
<feature type="binding site" evidence="11">
    <location>
        <begin position="260"/>
        <end position="262"/>
    </location>
    <ligand>
        <name>substrate</name>
    </ligand>
</feature>
<proteinExistence type="inferred from homology"/>
<keyword evidence="4 9" id="KW-0255">Endonuclease</keyword>
<feature type="active site" description="Proton donor" evidence="10">
    <location>
        <position position="223"/>
    </location>
</feature>
<feature type="binding site" evidence="12">
    <location>
        <position position="78"/>
    </location>
    <ligand>
        <name>Zn(2+)</name>
        <dbReference type="ChEBI" id="CHEBI:29105"/>
        <label>2</label>
        <note>catalytic</note>
    </ligand>
</feature>
<dbReference type="InterPro" id="IPR011108">
    <property type="entry name" value="RMMBL"/>
</dbReference>
<dbReference type="GO" id="GO:0004534">
    <property type="term" value="F:5'-3' RNA exonuclease activity"/>
    <property type="evidence" value="ECO:0007669"/>
    <property type="project" value="UniProtKB-UniRule"/>
</dbReference>
<dbReference type="SMART" id="SM00849">
    <property type="entry name" value="Lactamase_B"/>
    <property type="match status" value="1"/>
</dbReference>
<feature type="binding site" evidence="9 11">
    <location>
        <begin position="392"/>
        <end position="396"/>
    </location>
    <ligand>
        <name>substrate</name>
    </ligand>
</feature>
<comment type="subcellular location">
    <subcellularLocation>
        <location evidence="9">Cytoplasm</location>
    </subcellularLocation>
</comment>
<feature type="binding site" evidence="12">
    <location>
        <position position="76"/>
    </location>
    <ligand>
        <name>Zn(2+)</name>
        <dbReference type="ChEBI" id="CHEBI:29105"/>
        <label>1</label>
        <note>catalytic</note>
    </ligand>
</feature>
<gene>
    <name evidence="9" type="primary">rnj</name>
    <name evidence="14" type="ORF">EVJ46_02605</name>
</gene>
<evidence type="ECO:0000256" key="8">
    <source>
        <dbReference type="ARBA" id="ARBA00022884"/>
    </source>
</evidence>
<dbReference type="Pfam" id="PF22505">
    <property type="entry name" value="RNase_J_b_CASP"/>
    <property type="match status" value="1"/>
</dbReference>
<evidence type="ECO:0000256" key="9">
    <source>
        <dbReference type="HAMAP-Rule" id="MF_01491"/>
    </source>
</evidence>
<evidence type="ECO:0000256" key="11">
    <source>
        <dbReference type="PIRSR" id="PIRSR004803-2"/>
    </source>
</evidence>
<evidence type="ECO:0000313" key="14">
    <source>
        <dbReference type="EMBL" id="RZD17137.1"/>
    </source>
</evidence>
<dbReference type="SUPFAM" id="SSF56281">
    <property type="entry name" value="Metallo-hydrolase/oxidoreductase"/>
    <property type="match status" value="1"/>
</dbReference>
<protein>
    <recommendedName>
        <fullName evidence="9">Ribonuclease J</fullName>
        <shortName evidence="9">RNase J</shortName>
        <ecNumber evidence="9">3.1.-.-</ecNumber>
    </recommendedName>
</protein>
<dbReference type="AlphaFoldDB" id="A0A519BIQ0"/>
<dbReference type="PANTHER" id="PTHR43694">
    <property type="entry name" value="RIBONUCLEASE J"/>
    <property type="match status" value="1"/>
</dbReference>
<dbReference type="Proteomes" id="UP000316562">
    <property type="component" value="Unassembled WGS sequence"/>
</dbReference>
<evidence type="ECO:0000256" key="6">
    <source>
        <dbReference type="ARBA" id="ARBA00022833"/>
    </source>
</evidence>
<dbReference type="GO" id="GO:0008270">
    <property type="term" value="F:zinc ion binding"/>
    <property type="evidence" value="ECO:0007669"/>
    <property type="project" value="InterPro"/>
</dbReference>
<evidence type="ECO:0000256" key="10">
    <source>
        <dbReference type="PIRSR" id="PIRSR004803-1"/>
    </source>
</evidence>
<reference evidence="14 15" key="1">
    <citation type="journal article" date="2019" name="ISME J.">
        <title>Insights into ecological role of a new deltaproteobacterial order Candidatus Acidulodesulfobacterales by metagenomics and metatranscriptomics.</title>
        <authorList>
            <person name="Tan S."/>
            <person name="Liu J."/>
            <person name="Fang Y."/>
            <person name="Hedlund B.P."/>
            <person name="Lian Z.H."/>
            <person name="Huang L.Y."/>
            <person name="Li J.T."/>
            <person name="Huang L.N."/>
            <person name="Li W.J."/>
            <person name="Jiang H.C."/>
            <person name="Dong H.L."/>
            <person name="Shu W.S."/>
        </authorList>
    </citation>
    <scope>NUCLEOTIDE SEQUENCE [LARGE SCALE GENOMIC DNA]</scope>
    <source>
        <strain evidence="14">AP2</strain>
    </source>
</reference>
<dbReference type="InterPro" id="IPR042173">
    <property type="entry name" value="RNase_J_2"/>
</dbReference>
<evidence type="ECO:0000313" key="15">
    <source>
        <dbReference type="Proteomes" id="UP000316562"/>
    </source>
</evidence>
<comment type="caution">
    <text evidence="14">The sequence shown here is derived from an EMBL/GenBank/DDBJ whole genome shotgun (WGS) entry which is preliminary data.</text>
</comment>
<evidence type="ECO:0000259" key="13">
    <source>
        <dbReference type="SMART" id="SM00849"/>
    </source>
</evidence>
<comment type="similarity">
    <text evidence="9">Belongs to the metallo-beta-lactamase superfamily. RNA-metabolizing metallo-beta-lactamase-like family. Bacterial RNase J subfamily.</text>
</comment>
<keyword evidence="2 9" id="KW-0540">Nuclease</keyword>
<dbReference type="Gene3D" id="3.10.20.580">
    <property type="match status" value="1"/>
</dbReference>
<feature type="binding site" evidence="12">
    <location>
        <position position="105"/>
    </location>
    <ligand>
        <name>Zn(2+)</name>
        <dbReference type="ChEBI" id="CHEBI:29105"/>
        <label>1</label>
        <note>catalytic</note>
    </ligand>
</feature>
<dbReference type="Pfam" id="PF07521">
    <property type="entry name" value="RMMBL"/>
    <property type="match status" value="1"/>
</dbReference>
<dbReference type="InterPro" id="IPR030854">
    <property type="entry name" value="RNase_J_bac"/>
</dbReference>
<dbReference type="GO" id="GO:0006364">
    <property type="term" value="P:rRNA processing"/>
    <property type="evidence" value="ECO:0007669"/>
    <property type="project" value="UniProtKB-UniRule"/>
</dbReference>
<feature type="binding site" evidence="12">
    <location>
        <position position="191"/>
    </location>
    <ligand>
        <name>Zn(2+)</name>
        <dbReference type="ChEBI" id="CHEBI:29105"/>
        <label>1</label>
        <note>catalytic</note>
    </ligand>
</feature>
<keyword evidence="12" id="KW-0106">Calcium</keyword>
<name>A0A519BIQ0_ACIG2</name>
<dbReference type="InterPro" id="IPR004613">
    <property type="entry name" value="RNase_J"/>
</dbReference>
<evidence type="ECO:0000256" key="1">
    <source>
        <dbReference type="ARBA" id="ARBA00022490"/>
    </source>
</evidence>
<keyword evidence="3 12" id="KW-0479">Metal-binding</keyword>
<dbReference type="NCBIfam" id="TIGR00649">
    <property type="entry name" value="MG423"/>
    <property type="match status" value="1"/>
</dbReference>
<dbReference type="Gene3D" id="3.60.15.10">
    <property type="entry name" value="Ribonuclease Z/Hydroxyacylglutathione hydrolase-like"/>
    <property type="match status" value="1"/>
</dbReference>
<dbReference type="Gene3D" id="3.40.50.10710">
    <property type="entry name" value="Metallo-hydrolase/oxidoreductase"/>
    <property type="match status" value="1"/>
</dbReference>
<evidence type="ECO:0000256" key="7">
    <source>
        <dbReference type="ARBA" id="ARBA00022839"/>
    </source>
</evidence>
<feature type="domain" description="Metallo-beta-lactamase" evidence="13">
    <location>
        <begin position="48"/>
        <end position="250"/>
    </location>
</feature>
<dbReference type="InterPro" id="IPR001279">
    <property type="entry name" value="Metallo-B-lactamas"/>
</dbReference>
<dbReference type="InterPro" id="IPR041636">
    <property type="entry name" value="RNase_J_C"/>
</dbReference>
<feature type="binding site" evidence="12">
    <location>
        <position position="106"/>
    </location>
    <ligand>
        <name>Zn(2+)</name>
        <dbReference type="ChEBI" id="CHEBI:29105"/>
        <label>1</label>
        <note>catalytic</note>
    </ligand>
</feature>
<comment type="function">
    <text evidence="9">An RNase that has 5'-3' exonuclease and possibly endonuclease activity. Involved in maturation of rRNA and in some organisms also mRNA maturation and/or decay.</text>
</comment>
<accession>A0A519BIQ0</accession>
<keyword evidence="8 9" id="KW-0694">RNA-binding</keyword>
<keyword evidence="7 9" id="KW-0269">Exonuclease</keyword>
<dbReference type="InterPro" id="IPR001587">
    <property type="entry name" value="RNase_J_CS"/>
</dbReference>